<proteinExistence type="predicted"/>
<reference evidence="2 3" key="1">
    <citation type="submission" date="2021-01" db="EMBL/GenBank/DDBJ databases">
        <title>Whole genome shotgun sequence of Plantactinospora endophytica NBRC 110450.</title>
        <authorList>
            <person name="Komaki H."/>
            <person name="Tamura T."/>
        </authorList>
    </citation>
    <scope>NUCLEOTIDE SEQUENCE [LARGE SCALE GENOMIC DNA]</scope>
    <source>
        <strain evidence="2 3">NBRC 110450</strain>
    </source>
</reference>
<sequence length="262" mass="29139">MEPSGRILVPTGVANSEDPRRVSRSLHTDPYPIRAPRRLAAPWARRAAEPRVRRRRLRRSTAAQRCEPAYPLEFTPVDGALIRLPIRSVPARPGFVHPATVADIARLLDFFGPTVRYGLRAVELRQSVAAGHLGPVLATLLVPGVVLLHEQPRPPWTVPGRLRPRSESRLVRAGARVESAATLTRIDWPGTTLRDFVLFDGLLHEIGHHQVQQMTGKRTARIRRTADHERYADDFAARCRLRWTAAAEVTGTAARSTGTAAR</sequence>
<protein>
    <submittedName>
        <fullName evidence="2">Uncharacterized protein</fullName>
    </submittedName>
</protein>
<dbReference type="Proteomes" id="UP000646749">
    <property type="component" value="Unassembled WGS sequence"/>
</dbReference>
<feature type="region of interest" description="Disordered" evidence="1">
    <location>
        <begin position="1"/>
        <end position="29"/>
    </location>
</feature>
<comment type="caution">
    <text evidence="2">The sequence shown here is derived from an EMBL/GenBank/DDBJ whole genome shotgun (WGS) entry which is preliminary data.</text>
</comment>
<gene>
    <name evidence="2" type="ORF">Pen02_69230</name>
</gene>
<evidence type="ECO:0000256" key="1">
    <source>
        <dbReference type="SAM" id="MobiDB-lite"/>
    </source>
</evidence>
<name>A0ABQ4EB73_9ACTN</name>
<organism evidence="2 3">
    <name type="scientific">Plantactinospora endophytica</name>
    <dbReference type="NCBI Taxonomy" id="673535"/>
    <lineage>
        <taxon>Bacteria</taxon>
        <taxon>Bacillati</taxon>
        <taxon>Actinomycetota</taxon>
        <taxon>Actinomycetes</taxon>
        <taxon>Micromonosporales</taxon>
        <taxon>Micromonosporaceae</taxon>
        <taxon>Plantactinospora</taxon>
    </lineage>
</organism>
<keyword evidence="3" id="KW-1185">Reference proteome</keyword>
<evidence type="ECO:0000313" key="2">
    <source>
        <dbReference type="EMBL" id="GIG91987.1"/>
    </source>
</evidence>
<evidence type="ECO:0000313" key="3">
    <source>
        <dbReference type="Proteomes" id="UP000646749"/>
    </source>
</evidence>
<accession>A0ABQ4EB73</accession>
<dbReference type="EMBL" id="BONW01000041">
    <property type="protein sequence ID" value="GIG91987.1"/>
    <property type="molecule type" value="Genomic_DNA"/>
</dbReference>